<feature type="region of interest" description="Disordered" evidence="1">
    <location>
        <begin position="30"/>
        <end position="66"/>
    </location>
</feature>
<evidence type="ECO:0000256" key="1">
    <source>
        <dbReference type="SAM" id="MobiDB-lite"/>
    </source>
</evidence>
<feature type="compositionally biased region" description="Low complexity" evidence="1">
    <location>
        <begin position="30"/>
        <end position="46"/>
    </location>
</feature>
<keyword evidence="3" id="KW-1185">Reference proteome</keyword>
<proteinExistence type="predicted"/>
<comment type="caution">
    <text evidence="2">The sequence shown here is derived from an EMBL/GenBank/DDBJ whole genome shotgun (WGS) entry which is preliminary data.</text>
</comment>
<dbReference type="AlphaFoldDB" id="A0A9P8TGA4"/>
<name>A0A9P8TGA4_9ASCO</name>
<feature type="compositionally biased region" description="Basic and acidic residues" evidence="1">
    <location>
        <begin position="49"/>
        <end position="60"/>
    </location>
</feature>
<gene>
    <name evidence="2" type="ORF">OGATHE_000343</name>
</gene>
<reference evidence="2" key="2">
    <citation type="submission" date="2021-01" db="EMBL/GenBank/DDBJ databases">
        <authorList>
            <person name="Schikora-Tamarit M.A."/>
        </authorList>
    </citation>
    <scope>NUCLEOTIDE SEQUENCE</scope>
    <source>
        <strain evidence="2">NCAIM Y.01608</strain>
    </source>
</reference>
<reference evidence="2" key="1">
    <citation type="journal article" date="2021" name="Open Biol.">
        <title>Shared evolutionary footprints suggest mitochondrial oxidative damage underlies multiple complex I losses in fungi.</title>
        <authorList>
            <person name="Schikora-Tamarit M.A."/>
            <person name="Marcet-Houben M."/>
            <person name="Nosek J."/>
            <person name="Gabaldon T."/>
        </authorList>
    </citation>
    <scope>NUCLEOTIDE SEQUENCE</scope>
    <source>
        <strain evidence="2">NCAIM Y.01608</strain>
    </source>
</reference>
<sequence>MNLTPDFVQDACTDESPLSAELSLELGSNASSISSSEFSSDSGSANRRLSQEHRIDHDDEHDSDPDLSELYTIEDVFNSALNKDQQSSTGVLETLQSLVQESRTKIDIENLAKRLTDADPETKDKLQLEFITVLTIIKLTKELNSVLTSQMSELSFQKAASISLAAMGLFKYHFQLEQTHPNFGFRNFGSLLSLEQYNLVKPILKTLVLAPNYNHAEQNMIKQHFTLFIAMHLMNKHMFDTLLSSFTEKDTYTMFTHIFAGESQTHLKASGGLHALFENFNRCETLAQSSLCEDKDSRTLFGILFPHNYQRVATQSVDALLKIHHICAKSDMSFGKLNEVLKLYLENDANSEMVSLYSLHRPALLKTLHKIVNLQSRSTTNLQKMGYYLLANNSEFIVTNVPLVNIDDHDLLVILLNINNSNYKESLGITNDSYTYEVTETTMKMLFEIVDQNFKLDYPKELNLLNYLKVSLKNIDYNLNTFESFLKISALLNDMGSRLSIYALLETVQFVLSSSLNKELFGLIGQSAKVPELLKHPFGFEYIPPLGKSNFIFENNLNMGDDSLKKVRAQTKAAFNSLHSGPYHRVKGTRVLQDCVLLCAIVKSKVYNFLREFNDELGLMKFSTEQRSAVKDDTMNKFKQKTFTQLALFRSQHGLDYKILNKSVDLNLAATLSSLKVCGNFSRFPELVDSSSLYDRSFCNMLYHYQLDSLLSYLLVYKEFGLLSLFKMMKTVLLNDLTLIPIASKMLSNLVGFENSSSKPKIQYITSIIHQSDVLCNLVRQFVELFDDARSSSFRQLLDFMKIHPSPIKPSKIPKGTVELDLRQFLPYLESKPEERQAV</sequence>
<dbReference type="Proteomes" id="UP000788993">
    <property type="component" value="Unassembled WGS sequence"/>
</dbReference>
<accession>A0A9P8TGA4</accession>
<dbReference type="EMBL" id="JAEUBD010000095">
    <property type="protein sequence ID" value="KAH3677689.1"/>
    <property type="molecule type" value="Genomic_DNA"/>
</dbReference>
<evidence type="ECO:0000313" key="3">
    <source>
        <dbReference type="Proteomes" id="UP000788993"/>
    </source>
</evidence>
<organism evidence="2 3">
    <name type="scientific">Ogataea polymorpha</name>
    <dbReference type="NCBI Taxonomy" id="460523"/>
    <lineage>
        <taxon>Eukaryota</taxon>
        <taxon>Fungi</taxon>
        <taxon>Dikarya</taxon>
        <taxon>Ascomycota</taxon>
        <taxon>Saccharomycotina</taxon>
        <taxon>Pichiomycetes</taxon>
        <taxon>Pichiales</taxon>
        <taxon>Pichiaceae</taxon>
        <taxon>Ogataea</taxon>
    </lineage>
</organism>
<protein>
    <submittedName>
        <fullName evidence="2">Uncharacterized protein</fullName>
    </submittedName>
</protein>
<evidence type="ECO:0000313" key="2">
    <source>
        <dbReference type="EMBL" id="KAH3677689.1"/>
    </source>
</evidence>